<accession>A0A645FST9</accession>
<organism evidence="1">
    <name type="scientific">bioreactor metagenome</name>
    <dbReference type="NCBI Taxonomy" id="1076179"/>
    <lineage>
        <taxon>unclassified sequences</taxon>
        <taxon>metagenomes</taxon>
        <taxon>ecological metagenomes</taxon>
    </lineage>
</organism>
<protein>
    <submittedName>
        <fullName evidence="1">Uncharacterized protein</fullName>
    </submittedName>
</protein>
<dbReference type="EMBL" id="VSSQ01063688">
    <property type="protein sequence ID" value="MPN16692.1"/>
    <property type="molecule type" value="Genomic_DNA"/>
</dbReference>
<sequence>MVTGVSPEAARVGGVAVSTVAAARCRVTAAADRPRQVASTSPAIIACSRAAELSYSRSTTRTIEAGM</sequence>
<reference evidence="1" key="1">
    <citation type="submission" date="2019-08" db="EMBL/GenBank/DDBJ databases">
        <authorList>
            <person name="Kucharzyk K."/>
            <person name="Murdoch R.W."/>
            <person name="Higgins S."/>
            <person name="Loffler F."/>
        </authorList>
    </citation>
    <scope>NUCLEOTIDE SEQUENCE</scope>
</reference>
<name>A0A645FST9_9ZZZZ</name>
<gene>
    <name evidence="1" type="ORF">SDC9_164037</name>
</gene>
<comment type="caution">
    <text evidence="1">The sequence shown here is derived from an EMBL/GenBank/DDBJ whole genome shotgun (WGS) entry which is preliminary data.</text>
</comment>
<evidence type="ECO:0000313" key="1">
    <source>
        <dbReference type="EMBL" id="MPN16692.1"/>
    </source>
</evidence>
<dbReference type="AlphaFoldDB" id="A0A645FST9"/>
<proteinExistence type="predicted"/>